<dbReference type="EMBL" id="BNBO01000005">
    <property type="protein sequence ID" value="GHH64381.1"/>
    <property type="molecule type" value="Genomic_DNA"/>
</dbReference>
<evidence type="ECO:0000256" key="1">
    <source>
        <dbReference type="ARBA" id="ARBA00007118"/>
    </source>
</evidence>
<evidence type="ECO:0000259" key="3">
    <source>
        <dbReference type="Pfam" id="PF00881"/>
    </source>
</evidence>
<dbReference type="Pfam" id="PF00881">
    <property type="entry name" value="Nitroreductase"/>
    <property type="match status" value="1"/>
</dbReference>
<dbReference type="SUPFAM" id="SSF55469">
    <property type="entry name" value="FMN-dependent nitroreductase-like"/>
    <property type="match status" value="1"/>
</dbReference>
<keyword evidence="5" id="KW-1185">Reference proteome</keyword>
<evidence type="ECO:0000313" key="5">
    <source>
        <dbReference type="Proteomes" id="UP000617734"/>
    </source>
</evidence>
<dbReference type="AlphaFoldDB" id="A0A919FGZ7"/>
<proteinExistence type="inferred from homology"/>
<reference evidence="4" key="1">
    <citation type="journal article" date="2014" name="Int. J. Syst. Evol. Microbiol.">
        <title>Complete genome sequence of Corynebacterium casei LMG S-19264T (=DSM 44701T), isolated from a smear-ripened cheese.</title>
        <authorList>
            <consortium name="US DOE Joint Genome Institute (JGI-PGF)"/>
            <person name="Walter F."/>
            <person name="Albersmeier A."/>
            <person name="Kalinowski J."/>
            <person name="Ruckert C."/>
        </authorList>
    </citation>
    <scope>NUCLEOTIDE SEQUENCE</scope>
    <source>
        <strain evidence="4">JCM 4646</strain>
    </source>
</reference>
<reference evidence="4" key="2">
    <citation type="submission" date="2020-09" db="EMBL/GenBank/DDBJ databases">
        <authorList>
            <person name="Sun Q."/>
            <person name="Ohkuma M."/>
        </authorList>
    </citation>
    <scope>NUCLEOTIDE SEQUENCE</scope>
    <source>
        <strain evidence="4">JCM 4646</strain>
    </source>
</reference>
<dbReference type="PANTHER" id="PTHR43673">
    <property type="entry name" value="NAD(P)H NITROREDUCTASE YDGI-RELATED"/>
    <property type="match status" value="1"/>
</dbReference>
<comment type="similarity">
    <text evidence="1">Belongs to the nitroreductase family.</text>
</comment>
<keyword evidence="2" id="KW-0560">Oxidoreductase</keyword>
<dbReference type="GeneID" id="95352037"/>
<dbReference type="InterPro" id="IPR000415">
    <property type="entry name" value="Nitroreductase-like"/>
</dbReference>
<evidence type="ECO:0000313" key="4">
    <source>
        <dbReference type="EMBL" id="GHH64381.1"/>
    </source>
</evidence>
<protein>
    <submittedName>
        <fullName evidence="4">Oxidoreductase</fullName>
    </submittedName>
</protein>
<accession>A0A919FGZ7</accession>
<name>A0A919FGZ7_9ACTN</name>
<evidence type="ECO:0000256" key="2">
    <source>
        <dbReference type="ARBA" id="ARBA00023002"/>
    </source>
</evidence>
<comment type="caution">
    <text evidence="4">The sequence shown here is derived from an EMBL/GenBank/DDBJ whole genome shotgun (WGS) entry which is preliminary data.</text>
</comment>
<dbReference type="Proteomes" id="UP000617734">
    <property type="component" value="Unassembled WGS sequence"/>
</dbReference>
<dbReference type="CDD" id="cd02062">
    <property type="entry name" value="Nitro_FMN_reductase"/>
    <property type="match status" value="1"/>
</dbReference>
<dbReference type="InterPro" id="IPR029479">
    <property type="entry name" value="Nitroreductase"/>
</dbReference>
<dbReference type="RefSeq" id="WP_190210022.1">
    <property type="nucleotide sequence ID" value="NZ_BNBO01000005.1"/>
</dbReference>
<dbReference type="PANTHER" id="PTHR43673:SF10">
    <property type="entry name" value="NADH DEHYDROGENASE_NAD(P)H NITROREDUCTASE XCC3605-RELATED"/>
    <property type="match status" value="1"/>
</dbReference>
<gene>
    <name evidence="4" type="ORF">GCM10018781_15420</name>
</gene>
<dbReference type="GO" id="GO:0016491">
    <property type="term" value="F:oxidoreductase activity"/>
    <property type="evidence" value="ECO:0007669"/>
    <property type="project" value="UniProtKB-KW"/>
</dbReference>
<organism evidence="4 5">
    <name type="scientific">Kitasatospora indigofera</name>
    <dbReference type="NCBI Taxonomy" id="67307"/>
    <lineage>
        <taxon>Bacteria</taxon>
        <taxon>Bacillati</taxon>
        <taxon>Actinomycetota</taxon>
        <taxon>Actinomycetes</taxon>
        <taxon>Kitasatosporales</taxon>
        <taxon>Streptomycetaceae</taxon>
        <taxon>Kitasatospora</taxon>
    </lineage>
</organism>
<sequence length="217" mass="24291">MSGLELSADDLLTTTRAVRRRLDLGRPVARELIEECLELATQAPTGRNRQRWDFVIVTDPARRAALADLYRLGLVSPRQRVARTGVDRTAHDTARRLRMADSAQHLFDHLHEVPVLVVPCVRVEDRQETATPVGQANTWGSVLPAVWQFMLAARSRGLGTAWTTPHLHYEREAAALLGIPYETTVQAALVPLAHTIGTDFRRGPRVGTEQIAHWDSW</sequence>
<dbReference type="Gene3D" id="3.40.109.10">
    <property type="entry name" value="NADH Oxidase"/>
    <property type="match status" value="1"/>
</dbReference>
<feature type="domain" description="Nitroreductase" evidence="3">
    <location>
        <begin position="21"/>
        <end position="184"/>
    </location>
</feature>